<feature type="transmembrane region" description="Helical" evidence="1">
    <location>
        <begin position="48"/>
        <end position="69"/>
    </location>
</feature>
<organism evidence="2 3">
    <name type="scientific">Lachnospira intestinalis</name>
    <dbReference type="NCBI Taxonomy" id="3133158"/>
    <lineage>
        <taxon>Bacteria</taxon>
        <taxon>Bacillati</taxon>
        <taxon>Bacillota</taxon>
        <taxon>Clostridia</taxon>
        <taxon>Lachnospirales</taxon>
        <taxon>Lachnospiraceae</taxon>
        <taxon>Lachnospira</taxon>
    </lineage>
</organism>
<evidence type="ECO:0000256" key="1">
    <source>
        <dbReference type="SAM" id="Phobius"/>
    </source>
</evidence>
<keyword evidence="1" id="KW-1133">Transmembrane helix</keyword>
<name>A0ABV1H7J7_9FIRM</name>
<gene>
    <name evidence="2" type="ORF">WMO37_11800</name>
</gene>
<proteinExistence type="predicted"/>
<comment type="caution">
    <text evidence="2">The sequence shown here is derived from an EMBL/GenBank/DDBJ whole genome shotgun (WGS) entry which is preliminary data.</text>
</comment>
<keyword evidence="1" id="KW-0472">Membrane</keyword>
<dbReference type="EMBL" id="JBBMFS010000011">
    <property type="protein sequence ID" value="MEQ2555678.1"/>
    <property type="molecule type" value="Genomic_DNA"/>
</dbReference>
<feature type="transmembrane region" description="Helical" evidence="1">
    <location>
        <begin position="21"/>
        <end position="42"/>
    </location>
</feature>
<keyword evidence="1" id="KW-0812">Transmembrane</keyword>
<keyword evidence="3" id="KW-1185">Reference proteome</keyword>
<accession>A0ABV1H7J7</accession>
<evidence type="ECO:0000313" key="2">
    <source>
        <dbReference type="EMBL" id="MEQ2555678.1"/>
    </source>
</evidence>
<dbReference type="Proteomes" id="UP001546774">
    <property type="component" value="Unassembled WGS sequence"/>
</dbReference>
<evidence type="ECO:0000313" key="3">
    <source>
        <dbReference type="Proteomes" id="UP001546774"/>
    </source>
</evidence>
<reference evidence="2" key="1">
    <citation type="submission" date="2024-03" db="EMBL/GenBank/DDBJ databases">
        <title>Human intestinal bacterial collection.</title>
        <authorList>
            <person name="Pauvert C."/>
            <person name="Hitch T.C.A."/>
            <person name="Clavel T."/>
        </authorList>
    </citation>
    <scope>NUCLEOTIDE SEQUENCE [LARGE SCALE GENOMIC DNA]</scope>
    <source>
        <strain evidence="2">CLA-AA-H89B</strain>
    </source>
</reference>
<sequence>MRLLIDKKDLELLLEKKREFIGNKVAIDTIIAGVSFLLSVFTASYDDILGIPGIVLKTIFCMIGILYCMKIAKDIFHMYKDKYDYNDLMKDITGLDMIQHNHSLVVIRNLFTENKQKFLVYYDEKWDCKLFLNYKTMDRDNENSILDRVAADLALNREDMECHYITSRVQEKYSVSHGENRVYNHRLYELKIHHFPEQTRQTDFVLNGRHYYWMTLEEMEHDENIEKKNMEVVDFVKESIP</sequence>
<evidence type="ECO:0008006" key="4">
    <source>
        <dbReference type="Google" id="ProtNLM"/>
    </source>
</evidence>
<protein>
    <recommendedName>
        <fullName evidence="4">SMODS-associating 2TM beta-strand rich effector domain-containing protein</fullName>
    </recommendedName>
</protein>